<dbReference type="EMBL" id="LR797195">
    <property type="protein sequence ID" value="CAB4193962.1"/>
    <property type="molecule type" value="Genomic_DNA"/>
</dbReference>
<gene>
    <name evidence="2" type="ORF">UFOVP1247_333</name>
    <name evidence="1" type="ORF">UFOVP970_20</name>
</gene>
<proteinExistence type="predicted"/>
<dbReference type="EMBL" id="LR796916">
    <property type="protein sequence ID" value="CAB4174028.1"/>
    <property type="molecule type" value="Genomic_DNA"/>
</dbReference>
<evidence type="ECO:0000313" key="2">
    <source>
        <dbReference type="EMBL" id="CAB4193962.1"/>
    </source>
</evidence>
<accession>A0A6J5PYA0</accession>
<reference evidence="1" key="1">
    <citation type="submission" date="2020-05" db="EMBL/GenBank/DDBJ databases">
        <authorList>
            <person name="Chiriac C."/>
            <person name="Salcher M."/>
            <person name="Ghai R."/>
            <person name="Kavagutti S V."/>
        </authorList>
    </citation>
    <scope>NUCLEOTIDE SEQUENCE</scope>
</reference>
<evidence type="ECO:0000313" key="1">
    <source>
        <dbReference type="EMBL" id="CAB4174028.1"/>
    </source>
</evidence>
<organism evidence="1">
    <name type="scientific">uncultured Caudovirales phage</name>
    <dbReference type="NCBI Taxonomy" id="2100421"/>
    <lineage>
        <taxon>Viruses</taxon>
        <taxon>Duplodnaviria</taxon>
        <taxon>Heunggongvirae</taxon>
        <taxon>Uroviricota</taxon>
        <taxon>Caudoviricetes</taxon>
        <taxon>Peduoviridae</taxon>
        <taxon>Maltschvirus</taxon>
        <taxon>Maltschvirus maltsch</taxon>
    </lineage>
</organism>
<protein>
    <submittedName>
        <fullName evidence="1">Uncharacterized protein</fullName>
    </submittedName>
</protein>
<name>A0A6J5PYA0_9CAUD</name>
<sequence>MENSIKIGPIRKARPTLVRSTIIQDRITKMKVGNFFEISGIISTAEARNMRALLQYHSKKENVKVTTALTGSILRVERIKSSKTKESTRV</sequence>